<dbReference type="OrthoDB" id="58809at2"/>
<evidence type="ECO:0000313" key="2">
    <source>
        <dbReference type="EMBL" id="PZG13861.1"/>
    </source>
</evidence>
<dbReference type="SUPFAM" id="SSF56300">
    <property type="entry name" value="Metallo-dependent phosphatases"/>
    <property type="match status" value="1"/>
</dbReference>
<reference evidence="2 3" key="1">
    <citation type="submission" date="2018-01" db="EMBL/GenBank/DDBJ databases">
        <title>Draft genome sequence of Nonomuraea sp. KC333.</title>
        <authorList>
            <person name="Sahin N."/>
            <person name="Saygin H."/>
            <person name="Ay H."/>
        </authorList>
    </citation>
    <scope>NUCLEOTIDE SEQUENCE [LARGE SCALE GENOMIC DNA]</scope>
    <source>
        <strain evidence="2 3">KC333</strain>
    </source>
</reference>
<keyword evidence="1" id="KW-0732">Signal</keyword>
<dbReference type="RefSeq" id="WP_111182114.1">
    <property type="nucleotide sequence ID" value="NZ_POUD01000144.1"/>
</dbReference>
<dbReference type="Proteomes" id="UP000249304">
    <property type="component" value="Unassembled WGS sequence"/>
</dbReference>
<evidence type="ECO:0000256" key="1">
    <source>
        <dbReference type="SAM" id="SignalP"/>
    </source>
</evidence>
<sequence>MHNIWRGAAALAATAAIATLTMGVSSASAVADKHDDGHANGRPYTIGLFGDMPYGAAGRVEYPRLIDDMNKSDITFSIFDGDLKAGGDGTCADSLYTTSLASFNSQKRPVVVIPGDNDWTDCWGRYGAGTGGFDPLERLDHERQVFYPTDQSLGAHTMTLQRQSSEPGYKKYRENVRWVYGPVMYVTLNVQGSNDNLPHAGVDGETRPDSEIARMTAEHQEREAANIHWLSESYAEAQRLGVKGVLVAWQADPNFGNEQKLQPAQYDGFNEIVPELRKQVLAFPGQSALVHGDSHYFKLDKPLKYDNGQVVEKFTRVETFGDGNTHWVEATIDPRDPNLFEFSPRIVTANVNDR</sequence>
<dbReference type="AlphaFoldDB" id="A0A2W2DUG8"/>
<dbReference type="InterPro" id="IPR029052">
    <property type="entry name" value="Metallo-depent_PP-like"/>
</dbReference>
<keyword evidence="3" id="KW-1185">Reference proteome</keyword>
<evidence type="ECO:0000313" key="3">
    <source>
        <dbReference type="Proteomes" id="UP000249304"/>
    </source>
</evidence>
<comment type="caution">
    <text evidence="2">The sequence shown here is derived from an EMBL/GenBank/DDBJ whole genome shotgun (WGS) entry which is preliminary data.</text>
</comment>
<organism evidence="2 3">
    <name type="scientific">Nonomuraea aridisoli</name>
    <dbReference type="NCBI Taxonomy" id="2070368"/>
    <lineage>
        <taxon>Bacteria</taxon>
        <taxon>Bacillati</taxon>
        <taxon>Actinomycetota</taxon>
        <taxon>Actinomycetes</taxon>
        <taxon>Streptosporangiales</taxon>
        <taxon>Streptosporangiaceae</taxon>
        <taxon>Nonomuraea</taxon>
    </lineage>
</organism>
<name>A0A2W2DUG8_9ACTN</name>
<feature type="chain" id="PRO_5038530653" description="Calcineurin-like phosphoesterase domain-containing protein" evidence="1">
    <location>
        <begin position="32"/>
        <end position="354"/>
    </location>
</feature>
<accession>A0A2W2DUG8</accession>
<protein>
    <recommendedName>
        <fullName evidence="4">Calcineurin-like phosphoesterase domain-containing protein</fullName>
    </recommendedName>
</protein>
<gene>
    <name evidence="2" type="ORF">C1J01_28785</name>
</gene>
<dbReference type="EMBL" id="POUD01000144">
    <property type="protein sequence ID" value="PZG13861.1"/>
    <property type="molecule type" value="Genomic_DNA"/>
</dbReference>
<evidence type="ECO:0008006" key="4">
    <source>
        <dbReference type="Google" id="ProtNLM"/>
    </source>
</evidence>
<feature type="signal peptide" evidence="1">
    <location>
        <begin position="1"/>
        <end position="31"/>
    </location>
</feature>
<proteinExistence type="predicted"/>